<name>A0ABP3I2R3_9ACTN</name>
<keyword evidence="2" id="KW-1185">Reference proteome</keyword>
<accession>A0ABP3I2R3</accession>
<gene>
    <name evidence="1" type="ORF">GCM10010357_04290</name>
</gene>
<dbReference type="Proteomes" id="UP001500879">
    <property type="component" value="Unassembled WGS sequence"/>
</dbReference>
<evidence type="ECO:0000313" key="2">
    <source>
        <dbReference type="Proteomes" id="UP001500879"/>
    </source>
</evidence>
<comment type="caution">
    <text evidence="1">The sequence shown here is derived from an EMBL/GenBank/DDBJ whole genome shotgun (WGS) entry which is preliminary data.</text>
</comment>
<evidence type="ECO:0000313" key="1">
    <source>
        <dbReference type="EMBL" id="GAA0386649.1"/>
    </source>
</evidence>
<dbReference type="RefSeq" id="WP_344019121.1">
    <property type="nucleotide sequence ID" value="NZ_BAAABX010000005.1"/>
</dbReference>
<sequence length="125" mass="13361">MPDTDPNTLAIRAAEAIRDFNHATQRAKAELTYPGDAYEVVAALKLLTQRLGQSFDQISDFLATLAKTGAVTADYGTPDDHIAEARSGLASAALITQTLTEFLDHAHSELAPLGYCGPIDDTDDL</sequence>
<proteinExistence type="predicted"/>
<reference evidence="2" key="1">
    <citation type="journal article" date="2019" name="Int. J. Syst. Evol. Microbiol.">
        <title>The Global Catalogue of Microorganisms (GCM) 10K type strain sequencing project: providing services to taxonomists for standard genome sequencing and annotation.</title>
        <authorList>
            <consortium name="The Broad Institute Genomics Platform"/>
            <consortium name="The Broad Institute Genome Sequencing Center for Infectious Disease"/>
            <person name="Wu L."/>
            <person name="Ma J."/>
        </authorList>
    </citation>
    <scope>NUCLEOTIDE SEQUENCE [LARGE SCALE GENOMIC DNA]</scope>
    <source>
        <strain evidence="2">JCM 4788</strain>
    </source>
</reference>
<protein>
    <submittedName>
        <fullName evidence="1">Uncharacterized protein</fullName>
    </submittedName>
</protein>
<organism evidence="1 2">
    <name type="scientific">Streptomyces luteireticuli</name>
    <dbReference type="NCBI Taxonomy" id="173858"/>
    <lineage>
        <taxon>Bacteria</taxon>
        <taxon>Bacillati</taxon>
        <taxon>Actinomycetota</taxon>
        <taxon>Actinomycetes</taxon>
        <taxon>Kitasatosporales</taxon>
        <taxon>Streptomycetaceae</taxon>
        <taxon>Streptomyces</taxon>
    </lineage>
</organism>
<dbReference type="EMBL" id="BAAABX010000005">
    <property type="protein sequence ID" value="GAA0386649.1"/>
    <property type="molecule type" value="Genomic_DNA"/>
</dbReference>